<organism evidence="3 4">
    <name type="scientific">Natronospirillum operosum</name>
    <dbReference type="NCBI Taxonomy" id="2759953"/>
    <lineage>
        <taxon>Bacteria</taxon>
        <taxon>Pseudomonadati</taxon>
        <taxon>Pseudomonadota</taxon>
        <taxon>Gammaproteobacteria</taxon>
        <taxon>Oceanospirillales</taxon>
        <taxon>Natronospirillaceae</taxon>
        <taxon>Natronospirillum</taxon>
    </lineage>
</organism>
<dbReference type="CDD" id="cd12797">
    <property type="entry name" value="M23_peptidase"/>
    <property type="match status" value="1"/>
</dbReference>
<dbReference type="GO" id="GO:0004222">
    <property type="term" value="F:metalloendopeptidase activity"/>
    <property type="evidence" value="ECO:0007669"/>
    <property type="project" value="TreeGrafter"/>
</dbReference>
<keyword evidence="1" id="KW-0175">Coiled coil</keyword>
<accession>A0A4Z0WDZ9</accession>
<dbReference type="Gene3D" id="2.70.70.10">
    <property type="entry name" value="Glucose Permease (Domain IIA)"/>
    <property type="match status" value="1"/>
</dbReference>
<dbReference type="PANTHER" id="PTHR21666">
    <property type="entry name" value="PEPTIDASE-RELATED"/>
    <property type="match status" value="1"/>
</dbReference>
<feature type="coiled-coil region" evidence="1">
    <location>
        <begin position="48"/>
        <end position="124"/>
    </location>
</feature>
<dbReference type="InterPro" id="IPR016047">
    <property type="entry name" value="M23ase_b-sheet_dom"/>
</dbReference>
<dbReference type="SUPFAM" id="SSF51261">
    <property type="entry name" value="Duplicated hybrid motif"/>
    <property type="match status" value="1"/>
</dbReference>
<evidence type="ECO:0000259" key="2">
    <source>
        <dbReference type="Pfam" id="PF01551"/>
    </source>
</evidence>
<dbReference type="InterPro" id="IPR011055">
    <property type="entry name" value="Dup_hybrid_motif"/>
</dbReference>
<sequence>MTTCLAEARTSRLRWVLGRAGRHLLLVLLSIGLGLPVAQAQSVSQADVDALVAEIEALQQRLERNRAERSRMAERLEATERDIADNRRRLANVEAELAATEAELADLRTRESELEAQRQAQADDIETLLVTVYKSQQQTPLKALLAPDSLSQGQRMMSFYQYFNAAQVAELRAYEQTLTELAQVTGDIEQRQQDLEEQNSRLVEENNSLLQSRNERRQVVARLADEIATQEEAVAEKEAERAELEALLQEVEQAIDQFEFGDDDIPFADLRGQMGWPVEGSVRLRYGQRNERTNLVSDGMLVAADAGSPVRAIHYGRVVFSDYLKGYGLLMIIDHGEGYLSLYGRNEVLERSVGDWVRGGDIIAQVGDTGGFSEPSLYFEVRHRGEPTNPQDWLAR</sequence>
<gene>
    <name evidence="3" type="ORF">E4656_12855</name>
</gene>
<evidence type="ECO:0000313" key="4">
    <source>
        <dbReference type="Proteomes" id="UP000297475"/>
    </source>
</evidence>
<dbReference type="PANTHER" id="PTHR21666:SF270">
    <property type="entry name" value="MUREIN HYDROLASE ACTIVATOR ENVC"/>
    <property type="match status" value="1"/>
</dbReference>
<evidence type="ECO:0000256" key="1">
    <source>
        <dbReference type="SAM" id="Coils"/>
    </source>
</evidence>
<feature type="domain" description="M23ase beta-sheet core" evidence="2">
    <location>
        <begin position="298"/>
        <end position="390"/>
    </location>
</feature>
<dbReference type="AlphaFoldDB" id="A0A4Z0WDZ9"/>
<dbReference type="Pfam" id="PF01551">
    <property type="entry name" value="Peptidase_M23"/>
    <property type="match status" value="1"/>
</dbReference>
<dbReference type="FunFam" id="2.70.70.10:FF:000003">
    <property type="entry name" value="Murein hydrolase activator EnvC"/>
    <property type="match status" value="1"/>
</dbReference>
<name>A0A4Z0WDZ9_9GAMM</name>
<dbReference type="Gene3D" id="6.10.250.3150">
    <property type="match status" value="1"/>
</dbReference>
<reference evidence="3 4" key="1">
    <citation type="submission" date="2019-04" db="EMBL/GenBank/DDBJ databases">
        <title>Natronospirillum operosus gen. nov., sp. nov., a haloalkaliphilic satellite isolated from decaying biomass of laboratory culture of cyanobacterium Geitlerinema sp. and proposal of Natronospirillaceae fam. nov. and Saccharospirillaceae fam. nov.</title>
        <authorList>
            <person name="Kevbrin V."/>
            <person name="Boltyanskaya Y."/>
            <person name="Koziaeva V."/>
            <person name="Grouzdev D.S."/>
            <person name="Park M."/>
            <person name="Cho J."/>
        </authorList>
    </citation>
    <scope>NUCLEOTIDE SEQUENCE [LARGE SCALE GENOMIC DNA]</scope>
    <source>
        <strain evidence="3 4">G-116</strain>
    </source>
</reference>
<evidence type="ECO:0000313" key="3">
    <source>
        <dbReference type="EMBL" id="TGG92361.1"/>
    </source>
</evidence>
<keyword evidence="4" id="KW-1185">Reference proteome</keyword>
<proteinExistence type="predicted"/>
<dbReference type="InterPro" id="IPR050570">
    <property type="entry name" value="Cell_wall_metabolism_enzyme"/>
</dbReference>
<dbReference type="Proteomes" id="UP000297475">
    <property type="component" value="Unassembled WGS sequence"/>
</dbReference>
<protein>
    <recommendedName>
        <fullName evidence="2">M23ase beta-sheet core domain-containing protein</fullName>
    </recommendedName>
</protein>
<dbReference type="EMBL" id="SRMF01000005">
    <property type="protein sequence ID" value="TGG92361.1"/>
    <property type="molecule type" value="Genomic_DNA"/>
</dbReference>
<feature type="coiled-coil region" evidence="1">
    <location>
        <begin position="181"/>
        <end position="261"/>
    </location>
</feature>
<comment type="caution">
    <text evidence="3">The sequence shown here is derived from an EMBL/GenBank/DDBJ whole genome shotgun (WGS) entry which is preliminary data.</text>
</comment>